<dbReference type="InterPro" id="IPR013022">
    <property type="entry name" value="Xyl_isomerase-like_TIM-brl"/>
</dbReference>
<evidence type="ECO:0000259" key="1">
    <source>
        <dbReference type="Pfam" id="PF01261"/>
    </source>
</evidence>
<dbReference type="InterPro" id="IPR036237">
    <property type="entry name" value="Xyl_isomerase-like_sf"/>
</dbReference>
<dbReference type="SUPFAM" id="SSF51658">
    <property type="entry name" value="Xylose isomerase-like"/>
    <property type="match status" value="1"/>
</dbReference>
<reference evidence="2 3" key="1">
    <citation type="submission" date="2020-09" db="EMBL/GenBank/DDBJ databases">
        <title>Diversity and distribution of actinomycetes associated with coral in the coast of Hainan.</title>
        <authorList>
            <person name="Li F."/>
        </authorList>
    </citation>
    <scope>NUCLEOTIDE SEQUENCE [LARGE SCALE GENOMIC DNA]</scope>
    <source>
        <strain evidence="2 3">HNM0947</strain>
    </source>
</reference>
<feature type="domain" description="Xylose isomerase-like TIM barrel" evidence="1">
    <location>
        <begin position="22"/>
        <end position="302"/>
    </location>
</feature>
<dbReference type="Proteomes" id="UP000806528">
    <property type="component" value="Unassembled WGS sequence"/>
</dbReference>
<accession>A0ABR9P0N1</accession>
<comment type="caution">
    <text evidence="2">The sequence shown here is derived from an EMBL/GenBank/DDBJ whole genome shotgun (WGS) entry which is preliminary data.</text>
</comment>
<dbReference type="RefSeq" id="WP_193120055.1">
    <property type="nucleotide sequence ID" value="NZ_JADBGI010000001.1"/>
</dbReference>
<dbReference type="EMBL" id="JADBGI010000001">
    <property type="protein sequence ID" value="MBE2997416.1"/>
    <property type="molecule type" value="Genomic_DNA"/>
</dbReference>
<keyword evidence="2" id="KW-0413">Isomerase</keyword>
<organism evidence="2 3">
    <name type="scientific">Nocardiopsis coralli</name>
    <dbReference type="NCBI Taxonomy" id="2772213"/>
    <lineage>
        <taxon>Bacteria</taxon>
        <taxon>Bacillati</taxon>
        <taxon>Actinomycetota</taxon>
        <taxon>Actinomycetes</taxon>
        <taxon>Streptosporangiales</taxon>
        <taxon>Nocardiopsidaceae</taxon>
        <taxon>Nocardiopsis</taxon>
    </lineage>
</organism>
<dbReference type="GO" id="GO:0016853">
    <property type="term" value="F:isomerase activity"/>
    <property type="evidence" value="ECO:0007669"/>
    <property type="project" value="UniProtKB-KW"/>
</dbReference>
<evidence type="ECO:0000313" key="2">
    <source>
        <dbReference type="EMBL" id="MBE2997416.1"/>
    </source>
</evidence>
<protein>
    <submittedName>
        <fullName evidence="2">Sugar phosphate isomerase/epimerase</fullName>
    </submittedName>
</protein>
<dbReference type="PANTHER" id="PTHR12110">
    <property type="entry name" value="HYDROXYPYRUVATE ISOMERASE"/>
    <property type="match status" value="1"/>
</dbReference>
<dbReference type="PANTHER" id="PTHR12110:SF21">
    <property type="entry name" value="XYLOSE ISOMERASE-LIKE TIM BARREL DOMAIN-CONTAINING PROTEIN"/>
    <property type="match status" value="1"/>
</dbReference>
<evidence type="ECO:0000313" key="3">
    <source>
        <dbReference type="Proteomes" id="UP000806528"/>
    </source>
</evidence>
<proteinExistence type="predicted"/>
<keyword evidence="3" id="KW-1185">Reference proteome</keyword>
<dbReference type="InterPro" id="IPR050312">
    <property type="entry name" value="IolE/XylAMocC-like"/>
</dbReference>
<sequence length="332" mass="36929">MGRPVTLATVQWTDLELPRMCALASEWGFDGLELACHPNHLDVFRYAEEPGYAEEVRALLEFHGLRVYAVSAHMLGQAVCDPVEPRHRAILPDRVWGDGDPDGVRTRAAHAVGLSARAAAGLGAGTVVGFTGSPVWHAFMLFPPLSQAEIDEGYEGFARRWHPVLDEFEETGVRFALEVHPTEVAYDHWTTERTLDAIGHRASFGLNLDPSHFVWQGVDPAAFARHFHERLFHVDLKDVRRNLDGRNGIIGSHLPFGDPRRGWDFVSVGHGEVDFEGLVRSLNAIGYQGPYSVEWEDSGMDRMVGAPDALWRVRELTRITPAQTSFDAAFAT</sequence>
<dbReference type="Gene3D" id="3.20.20.150">
    <property type="entry name" value="Divalent-metal-dependent TIM barrel enzymes"/>
    <property type="match status" value="1"/>
</dbReference>
<name>A0ABR9P0N1_9ACTN</name>
<gene>
    <name evidence="2" type="ORF">IDM40_01670</name>
</gene>
<dbReference type="Pfam" id="PF01261">
    <property type="entry name" value="AP_endonuc_2"/>
    <property type="match status" value="1"/>
</dbReference>